<proteinExistence type="predicted"/>
<sequence>MNPSDRLLISRARNYGKWWLHIHEQQKSSVQENVDNPENVDRPEKEFCKSNTQFSKSKTELEDQSRLVYGEKQLIEEYFTKAKPCPYGLVSIDRQCKVIENYVRLEQNSTKEELNIIIGDDLHKPPENKHKICSKDTYTKDLDSYICQDSQSSGKECSELDYYLKAVENSEPWLYTSDRGDLSSFVSYRSQAHVENHDILGYQIFGRSSTACSYNYDKVKDKTESYMATETHSTLGNLASAIMDEGMTPSNPIECSTNSSAKVNRNDGLNASNQTIPGTEVQLEHNVDRLHLLEALCHSQTRAREAEKFAQQNCDEKEQIIKLYFRQASQLFAYKQWVEILRLENLILQLRNSGVYISANFPVRTKGRQTRKGKRWTEKRNNGKPKTETGNSFIAFAIGLGLAGAGLLLGWTIGWMFSTF</sequence>
<dbReference type="EMBL" id="BAABME010005697">
    <property type="protein sequence ID" value="GAA0166338.1"/>
    <property type="molecule type" value="Genomic_DNA"/>
</dbReference>
<accession>A0AAV3QUN3</accession>
<keyword evidence="2" id="KW-0472">Membrane</keyword>
<keyword evidence="2" id="KW-1133">Transmembrane helix</keyword>
<reference evidence="3 4" key="1">
    <citation type="submission" date="2024-01" db="EMBL/GenBank/DDBJ databases">
        <title>The complete chloroplast genome sequence of Lithospermum erythrorhizon: insights into the phylogenetic relationship among Boraginaceae species and the maternal lineages of purple gromwells.</title>
        <authorList>
            <person name="Okada T."/>
            <person name="Watanabe K."/>
        </authorList>
    </citation>
    <scope>NUCLEOTIDE SEQUENCE [LARGE SCALE GENOMIC DNA]</scope>
</reference>
<dbReference type="AlphaFoldDB" id="A0AAV3QUN3"/>
<feature type="transmembrane region" description="Helical" evidence="2">
    <location>
        <begin position="393"/>
        <end position="417"/>
    </location>
</feature>
<evidence type="ECO:0000256" key="2">
    <source>
        <dbReference type="SAM" id="Phobius"/>
    </source>
</evidence>
<feature type="region of interest" description="Disordered" evidence="1">
    <location>
        <begin position="367"/>
        <end position="386"/>
    </location>
</feature>
<dbReference type="PANTHER" id="PTHR33868:SF18">
    <property type="entry name" value="TRANSMEMBRANE PROTEIN"/>
    <property type="match status" value="1"/>
</dbReference>
<dbReference type="PANTHER" id="PTHR33868">
    <property type="entry name" value="EXPRESSED PROTEIN"/>
    <property type="match status" value="1"/>
</dbReference>
<dbReference type="Proteomes" id="UP001454036">
    <property type="component" value="Unassembled WGS sequence"/>
</dbReference>
<name>A0AAV3QUN3_LITER</name>
<evidence type="ECO:0000256" key="1">
    <source>
        <dbReference type="SAM" id="MobiDB-lite"/>
    </source>
</evidence>
<evidence type="ECO:0000313" key="3">
    <source>
        <dbReference type="EMBL" id="GAA0166338.1"/>
    </source>
</evidence>
<gene>
    <name evidence="3" type="ORF">LIER_21514</name>
</gene>
<feature type="compositionally biased region" description="Basic and acidic residues" evidence="1">
    <location>
        <begin position="375"/>
        <end position="386"/>
    </location>
</feature>
<comment type="caution">
    <text evidence="3">The sequence shown here is derived from an EMBL/GenBank/DDBJ whole genome shotgun (WGS) entry which is preliminary data.</text>
</comment>
<protein>
    <submittedName>
        <fullName evidence="3">Uncharacterized protein</fullName>
    </submittedName>
</protein>
<evidence type="ECO:0000313" key="4">
    <source>
        <dbReference type="Proteomes" id="UP001454036"/>
    </source>
</evidence>
<keyword evidence="2" id="KW-0812">Transmembrane</keyword>
<organism evidence="3 4">
    <name type="scientific">Lithospermum erythrorhizon</name>
    <name type="common">Purple gromwell</name>
    <name type="synonym">Lithospermum officinale var. erythrorhizon</name>
    <dbReference type="NCBI Taxonomy" id="34254"/>
    <lineage>
        <taxon>Eukaryota</taxon>
        <taxon>Viridiplantae</taxon>
        <taxon>Streptophyta</taxon>
        <taxon>Embryophyta</taxon>
        <taxon>Tracheophyta</taxon>
        <taxon>Spermatophyta</taxon>
        <taxon>Magnoliopsida</taxon>
        <taxon>eudicotyledons</taxon>
        <taxon>Gunneridae</taxon>
        <taxon>Pentapetalae</taxon>
        <taxon>asterids</taxon>
        <taxon>lamiids</taxon>
        <taxon>Boraginales</taxon>
        <taxon>Boraginaceae</taxon>
        <taxon>Boraginoideae</taxon>
        <taxon>Lithospermeae</taxon>
        <taxon>Lithospermum</taxon>
    </lineage>
</organism>
<keyword evidence="4" id="KW-1185">Reference proteome</keyword>